<keyword evidence="5" id="KW-1185">Reference proteome</keyword>
<dbReference type="EMBL" id="JAAFGS010000008">
    <property type="protein sequence ID" value="NGZ77387.1"/>
    <property type="molecule type" value="Genomic_DNA"/>
</dbReference>
<feature type="region of interest" description="Disordered" evidence="2">
    <location>
        <begin position="107"/>
        <end position="214"/>
    </location>
</feature>
<name>A0ABX0F927_9BACL</name>
<keyword evidence="1" id="KW-0862">Zinc</keyword>
<keyword evidence="1" id="KW-0479">Metal-binding</keyword>
<reference evidence="4 5" key="1">
    <citation type="submission" date="2020-01" db="EMBL/GenBank/DDBJ databases">
        <title>Polyphasic characterisation and genomic insights into a novel alkali tolerant bacterium VR-M41.</title>
        <authorList>
            <person name="Vemuluri V.R."/>
        </authorList>
    </citation>
    <scope>NUCLEOTIDE SEQUENCE [LARGE SCALE GENOMIC DNA]</scope>
    <source>
        <strain evidence="4 5">VR-M41</strain>
    </source>
</reference>
<keyword evidence="1" id="KW-0863">Zinc-finger</keyword>
<feature type="domain" description="SWIM-type" evidence="3">
    <location>
        <begin position="64"/>
        <end position="92"/>
    </location>
</feature>
<evidence type="ECO:0000256" key="2">
    <source>
        <dbReference type="SAM" id="MobiDB-lite"/>
    </source>
</evidence>
<organism evidence="4 5">
    <name type="scientific">Saccharibacillus alkalitolerans</name>
    <dbReference type="NCBI Taxonomy" id="2705290"/>
    <lineage>
        <taxon>Bacteria</taxon>
        <taxon>Bacillati</taxon>
        <taxon>Bacillota</taxon>
        <taxon>Bacilli</taxon>
        <taxon>Bacillales</taxon>
        <taxon>Paenibacillaceae</taxon>
        <taxon>Saccharibacillus</taxon>
    </lineage>
</organism>
<dbReference type="PROSITE" id="PS50966">
    <property type="entry name" value="ZF_SWIM"/>
    <property type="match status" value="1"/>
</dbReference>
<feature type="compositionally biased region" description="Low complexity" evidence="2">
    <location>
        <begin position="185"/>
        <end position="195"/>
    </location>
</feature>
<evidence type="ECO:0000313" key="4">
    <source>
        <dbReference type="EMBL" id="NGZ77387.1"/>
    </source>
</evidence>
<dbReference type="Proteomes" id="UP000800303">
    <property type="component" value="Unassembled WGS sequence"/>
</dbReference>
<gene>
    <name evidence="4" type="ORF">GYN08_19030</name>
</gene>
<evidence type="ECO:0000313" key="5">
    <source>
        <dbReference type="Proteomes" id="UP000800303"/>
    </source>
</evidence>
<comment type="caution">
    <text evidence="4">The sequence shown here is derived from an EMBL/GenBank/DDBJ whole genome shotgun (WGS) entry which is preliminary data.</text>
</comment>
<feature type="compositionally biased region" description="Low complexity" evidence="2">
    <location>
        <begin position="130"/>
        <end position="153"/>
    </location>
</feature>
<accession>A0ABX0F927</accession>
<evidence type="ECO:0000256" key="1">
    <source>
        <dbReference type="PROSITE-ProRule" id="PRU00325"/>
    </source>
</evidence>
<dbReference type="RefSeq" id="WP_166277669.1">
    <property type="nucleotide sequence ID" value="NZ_JAAFGS010000008.1"/>
</dbReference>
<evidence type="ECO:0000259" key="3">
    <source>
        <dbReference type="PROSITE" id="PS50966"/>
    </source>
</evidence>
<dbReference type="InterPro" id="IPR007527">
    <property type="entry name" value="Znf_SWIM"/>
</dbReference>
<proteinExistence type="predicted"/>
<feature type="compositionally biased region" description="Low complexity" evidence="2">
    <location>
        <begin position="161"/>
        <end position="173"/>
    </location>
</feature>
<sequence length="661" mass="71099">MGDSMERRFRRLTALCTEDYLIRYANKGLYNRALKDMEKGTTAEYAFGTDEVTCTLDDGTVCVLTDSIERFDCSCPSDKICKHVLIGILYYARRQGGAAAAGGEAAANSALPEPDGSGSVSGAKKESEKPGAGAEEAGNAALPEPDGSGSVSGAKKESEKSAAGTEEAGAAAEDSGQGKDAVRGAAADASEASAETVQADGELSAGSAAEPADELPKPDFGWLLEREISELIAPFNASRVEEAAFRLRYREELNVDEGSLLVVRMNRSGVEVAFTDAGDVSRALCAVPGADGEMYKLEALLRYRASRGLRDEDALAGQLSPVAPPPELLREFRESVRALLGSGLARLPHSFAARFELLAIAARSGGLPNLEREARGIHGELELFFARHIRFSGRALLSRLTRVALMLEALERDIGPARRAQLAGRFRSRYYTVPRLDLYALGAEPWETRSGYRGITYYFYCAEDDGVYTYTQARPAYYEGAEFSFSRHYRERSPWKPELTLKAASASMLSFRSVKVSADGRLSSGGSPVLALPERPPVEAFDFGSLAAGGFAELAQERGRDSLFGAPARSLKLLKASAVEGCAYDRAAQALKLTIAGAAGDRLELTLPYHADWKTAINRLESGRGLPDAGEFYVFASIEEDAVHPISFLQGDGQINLKLDL</sequence>
<protein>
    <recommendedName>
        <fullName evidence="3">SWIM-type domain-containing protein</fullName>
    </recommendedName>
</protein>